<gene>
    <name evidence="2" type="ORF">TRICI_003374</name>
</gene>
<sequence>MGHINHLPVEILDIVFQQCELADLLRIRRLSRGLKEALDRSKRIKCTLEVNLDLVNEQGYLLRASVGRVWWNVTTQELVDHSINGFDFWLKNLRTLIVVSRTCCSYDFHKRLPIMLELILDILEQDLKGDCQMKSLVILPNMDMKWKQSFRSVISLINDSSLNFSAKVGIERGKNESAFDVVLGSKFKDVRLHCDLSGIRFDIDGRLELLSIAKPYEECFKPIVVDGEQVSQLISQCGRLKQIELSDVKLRINSGGFCLPSFITKMSLYDCQSYDDKGHTIVANGLQDLYAQNVSESLLGQLVAPNLSMVRLWDLDIQSTLFMRHLLGSLKRATIDVNNWNVLDIMATEEFTSCPLTHLTLHAWKGGPRIDRLWRLTQLKHLQSLVVYSNDVSAEPQITTKCLDKLVKSLLINCPDLQELEMYLGVCLPRVSMKDDVLIHNRDNRAQLADMLVKDYQPIIITDENLPSWIM</sequence>
<proteinExistence type="predicted"/>
<name>A0A642V941_9ASCO</name>
<feature type="domain" description="F-box" evidence="1">
    <location>
        <begin position="1"/>
        <end position="47"/>
    </location>
</feature>
<dbReference type="Proteomes" id="UP000761534">
    <property type="component" value="Unassembled WGS sequence"/>
</dbReference>
<dbReference type="PROSITE" id="PS50181">
    <property type="entry name" value="FBOX"/>
    <property type="match status" value="1"/>
</dbReference>
<dbReference type="InterPro" id="IPR032675">
    <property type="entry name" value="LRR_dom_sf"/>
</dbReference>
<dbReference type="OrthoDB" id="2585512at2759"/>
<keyword evidence="3" id="KW-1185">Reference proteome</keyword>
<dbReference type="InterPro" id="IPR001810">
    <property type="entry name" value="F-box_dom"/>
</dbReference>
<evidence type="ECO:0000259" key="1">
    <source>
        <dbReference type="PROSITE" id="PS50181"/>
    </source>
</evidence>
<dbReference type="SMART" id="SM00256">
    <property type="entry name" value="FBOX"/>
    <property type="match status" value="1"/>
</dbReference>
<dbReference type="Gene3D" id="3.80.10.10">
    <property type="entry name" value="Ribonuclease Inhibitor"/>
    <property type="match status" value="1"/>
</dbReference>
<protein>
    <recommendedName>
        <fullName evidence="1">F-box domain-containing protein</fullName>
    </recommendedName>
</protein>
<dbReference type="SUPFAM" id="SSF52047">
    <property type="entry name" value="RNI-like"/>
    <property type="match status" value="1"/>
</dbReference>
<dbReference type="VEuPathDB" id="FungiDB:TRICI_003374"/>
<reference evidence="2" key="1">
    <citation type="journal article" date="2019" name="G3 (Bethesda)">
        <title>Genome Assemblies of Two Rare Opportunistic Yeast Pathogens: Diutina rugosa (syn. Candida rugosa) and Trichomonascus ciferrii (syn. Candida ciferrii).</title>
        <authorList>
            <person name="Mixao V."/>
            <person name="Saus E."/>
            <person name="Hansen A.P."/>
            <person name="Lass-Florl C."/>
            <person name="Gabaldon T."/>
        </authorList>
    </citation>
    <scope>NUCLEOTIDE SEQUENCE</scope>
    <source>
        <strain evidence="2">CBS 4856</strain>
    </source>
</reference>
<accession>A0A642V941</accession>
<organism evidence="2 3">
    <name type="scientific">Trichomonascus ciferrii</name>
    <dbReference type="NCBI Taxonomy" id="44093"/>
    <lineage>
        <taxon>Eukaryota</taxon>
        <taxon>Fungi</taxon>
        <taxon>Dikarya</taxon>
        <taxon>Ascomycota</taxon>
        <taxon>Saccharomycotina</taxon>
        <taxon>Dipodascomycetes</taxon>
        <taxon>Dipodascales</taxon>
        <taxon>Trichomonascaceae</taxon>
        <taxon>Trichomonascus</taxon>
        <taxon>Trichomonascus ciferrii complex</taxon>
    </lineage>
</organism>
<comment type="caution">
    <text evidence="2">The sequence shown here is derived from an EMBL/GenBank/DDBJ whole genome shotgun (WGS) entry which is preliminary data.</text>
</comment>
<dbReference type="Pfam" id="PF00646">
    <property type="entry name" value="F-box"/>
    <property type="match status" value="1"/>
</dbReference>
<evidence type="ECO:0000313" key="3">
    <source>
        <dbReference type="Proteomes" id="UP000761534"/>
    </source>
</evidence>
<evidence type="ECO:0000313" key="2">
    <source>
        <dbReference type="EMBL" id="KAA8912793.1"/>
    </source>
</evidence>
<dbReference type="AlphaFoldDB" id="A0A642V941"/>
<dbReference type="EMBL" id="SWFS01000247">
    <property type="protein sequence ID" value="KAA8912793.1"/>
    <property type="molecule type" value="Genomic_DNA"/>
</dbReference>